<reference evidence="1 2" key="1">
    <citation type="submission" date="2019-03" db="EMBL/GenBank/DDBJ databases">
        <title>First draft genome of Liparis tanakae, snailfish: a comprehensive survey of snailfish specific genes.</title>
        <authorList>
            <person name="Kim W."/>
            <person name="Song I."/>
            <person name="Jeong J.-H."/>
            <person name="Kim D."/>
            <person name="Kim S."/>
            <person name="Ryu S."/>
            <person name="Song J.Y."/>
            <person name="Lee S.K."/>
        </authorList>
    </citation>
    <scope>NUCLEOTIDE SEQUENCE [LARGE SCALE GENOMIC DNA]</scope>
    <source>
        <tissue evidence="1">Muscle</tissue>
    </source>
</reference>
<evidence type="ECO:0000313" key="1">
    <source>
        <dbReference type="EMBL" id="TNN83475.1"/>
    </source>
</evidence>
<keyword evidence="2" id="KW-1185">Reference proteome</keyword>
<gene>
    <name evidence="1" type="ORF">EYF80_006456</name>
</gene>
<accession>A0A4Z2IZL3</accession>
<proteinExistence type="predicted"/>
<dbReference type="AlphaFoldDB" id="A0A4Z2IZL3"/>
<dbReference type="Proteomes" id="UP000314294">
    <property type="component" value="Unassembled WGS sequence"/>
</dbReference>
<name>A0A4Z2IZL3_9TELE</name>
<evidence type="ECO:0000313" key="2">
    <source>
        <dbReference type="Proteomes" id="UP000314294"/>
    </source>
</evidence>
<protein>
    <submittedName>
        <fullName evidence="1">Uncharacterized protein</fullName>
    </submittedName>
</protein>
<dbReference type="EMBL" id="SRLO01000033">
    <property type="protein sequence ID" value="TNN83475.1"/>
    <property type="molecule type" value="Genomic_DNA"/>
</dbReference>
<comment type="caution">
    <text evidence="1">The sequence shown here is derived from an EMBL/GenBank/DDBJ whole genome shotgun (WGS) entry which is preliminary data.</text>
</comment>
<organism evidence="1 2">
    <name type="scientific">Liparis tanakae</name>
    <name type="common">Tanaka's snailfish</name>
    <dbReference type="NCBI Taxonomy" id="230148"/>
    <lineage>
        <taxon>Eukaryota</taxon>
        <taxon>Metazoa</taxon>
        <taxon>Chordata</taxon>
        <taxon>Craniata</taxon>
        <taxon>Vertebrata</taxon>
        <taxon>Euteleostomi</taxon>
        <taxon>Actinopterygii</taxon>
        <taxon>Neopterygii</taxon>
        <taxon>Teleostei</taxon>
        <taxon>Neoteleostei</taxon>
        <taxon>Acanthomorphata</taxon>
        <taxon>Eupercaria</taxon>
        <taxon>Perciformes</taxon>
        <taxon>Cottioidei</taxon>
        <taxon>Cottales</taxon>
        <taxon>Liparidae</taxon>
        <taxon>Liparis</taxon>
    </lineage>
</organism>
<sequence length="139" mass="15519">MVHVPGGFHYQSQEEAPLKAQTPSLGAGAVQFPQSHDHDPLGLCADLHRRYAHIKHILLLWHMQRKTDDVCGSPRFLKPFKVTVVAIHWMSCSLLSCQPYNTSSFSLGIQLLRTTRLALVHMSAAMAFISLSLKVVAKF</sequence>